<sequence length="143" mass="15901">DSWLSQANHIFNLLEISTNFEDYAVLYSILFCVSTFPTRTNPPKGFLFLCPPKDFEGGQSSFKWPASPVLPAYWSLDPVGAEPINWEDAANLGFPSLQLSTKISGSAWDASVYAGVRQFHQAKGFDPDSQDIARHLGQPLYEV</sequence>
<feature type="non-terminal residue" evidence="1">
    <location>
        <position position="143"/>
    </location>
</feature>
<gene>
    <name evidence="1" type="ORF">DFH08DRAFT_1039626</name>
</gene>
<accession>A0AAD6ZD65</accession>
<dbReference type="Proteomes" id="UP001218218">
    <property type="component" value="Unassembled WGS sequence"/>
</dbReference>
<organism evidence="1 2">
    <name type="scientific">Mycena albidolilacea</name>
    <dbReference type="NCBI Taxonomy" id="1033008"/>
    <lineage>
        <taxon>Eukaryota</taxon>
        <taxon>Fungi</taxon>
        <taxon>Dikarya</taxon>
        <taxon>Basidiomycota</taxon>
        <taxon>Agaricomycotina</taxon>
        <taxon>Agaricomycetes</taxon>
        <taxon>Agaricomycetidae</taxon>
        <taxon>Agaricales</taxon>
        <taxon>Marasmiineae</taxon>
        <taxon>Mycenaceae</taxon>
        <taxon>Mycena</taxon>
    </lineage>
</organism>
<name>A0AAD6ZD65_9AGAR</name>
<proteinExistence type="predicted"/>
<keyword evidence="2" id="KW-1185">Reference proteome</keyword>
<evidence type="ECO:0000313" key="1">
    <source>
        <dbReference type="EMBL" id="KAJ7315813.1"/>
    </source>
</evidence>
<dbReference type="AlphaFoldDB" id="A0AAD6ZD65"/>
<evidence type="ECO:0000313" key="2">
    <source>
        <dbReference type="Proteomes" id="UP001218218"/>
    </source>
</evidence>
<protein>
    <submittedName>
        <fullName evidence="1">Uncharacterized protein</fullName>
    </submittedName>
</protein>
<comment type="caution">
    <text evidence="1">The sequence shown here is derived from an EMBL/GenBank/DDBJ whole genome shotgun (WGS) entry which is preliminary data.</text>
</comment>
<feature type="non-terminal residue" evidence="1">
    <location>
        <position position="1"/>
    </location>
</feature>
<dbReference type="EMBL" id="JARIHO010000060">
    <property type="protein sequence ID" value="KAJ7315813.1"/>
    <property type="molecule type" value="Genomic_DNA"/>
</dbReference>
<reference evidence="1" key="1">
    <citation type="submission" date="2023-03" db="EMBL/GenBank/DDBJ databases">
        <title>Massive genome expansion in bonnet fungi (Mycena s.s.) driven by repeated elements and novel gene families across ecological guilds.</title>
        <authorList>
            <consortium name="Lawrence Berkeley National Laboratory"/>
            <person name="Harder C.B."/>
            <person name="Miyauchi S."/>
            <person name="Viragh M."/>
            <person name="Kuo A."/>
            <person name="Thoen E."/>
            <person name="Andreopoulos B."/>
            <person name="Lu D."/>
            <person name="Skrede I."/>
            <person name="Drula E."/>
            <person name="Henrissat B."/>
            <person name="Morin E."/>
            <person name="Kohler A."/>
            <person name="Barry K."/>
            <person name="LaButti K."/>
            <person name="Morin E."/>
            <person name="Salamov A."/>
            <person name="Lipzen A."/>
            <person name="Mereny Z."/>
            <person name="Hegedus B."/>
            <person name="Baldrian P."/>
            <person name="Stursova M."/>
            <person name="Weitz H."/>
            <person name="Taylor A."/>
            <person name="Grigoriev I.V."/>
            <person name="Nagy L.G."/>
            <person name="Martin F."/>
            <person name="Kauserud H."/>
        </authorList>
    </citation>
    <scope>NUCLEOTIDE SEQUENCE</scope>
    <source>
        <strain evidence="1">CBHHK002</strain>
    </source>
</reference>